<keyword evidence="1" id="KW-0175">Coiled coil</keyword>
<feature type="coiled-coil region" evidence="1">
    <location>
        <begin position="539"/>
        <end position="566"/>
    </location>
</feature>
<dbReference type="InterPro" id="IPR025486">
    <property type="entry name" value="DUF4378"/>
</dbReference>
<evidence type="ECO:0000313" key="5">
    <source>
        <dbReference type="Proteomes" id="UP000091857"/>
    </source>
</evidence>
<evidence type="ECO:0000256" key="1">
    <source>
        <dbReference type="SAM" id="Coils"/>
    </source>
</evidence>
<comment type="caution">
    <text evidence="4">The sequence shown here is derived from an EMBL/GenBank/DDBJ whole genome shotgun (WGS) entry which is preliminary data.</text>
</comment>
<keyword evidence="5" id="KW-1185">Reference proteome</keyword>
<dbReference type="Gramene" id="Manes.02G114100.2.v8.1">
    <property type="protein sequence ID" value="Manes.02G114100.2.v8.1.CDS"/>
    <property type="gene ID" value="Manes.02G114100.v8.1"/>
</dbReference>
<protein>
    <recommendedName>
        <fullName evidence="3">DUF4378 domain-containing protein</fullName>
    </recommendedName>
</protein>
<feature type="region of interest" description="Disordered" evidence="2">
    <location>
        <begin position="162"/>
        <end position="181"/>
    </location>
</feature>
<organism evidence="4 5">
    <name type="scientific">Manihot esculenta</name>
    <name type="common">Cassava</name>
    <name type="synonym">Jatropha manihot</name>
    <dbReference type="NCBI Taxonomy" id="3983"/>
    <lineage>
        <taxon>Eukaryota</taxon>
        <taxon>Viridiplantae</taxon>
        <taxon>Streptophyta</taxon>
        <taxon>Embryophyta</taxon>
        <taxon>Tracheophyta</taxon>
        <taxon>Spermatophyta</taxon>
        <taxon>Magnoliopsida</taxon>
        <taxon>eudicotyledons</taxon>
        <taxon>Gunneridae</taxon>
        <taxon>Pentapetalae</taxon>
        <taxon>rosids</taxon>
        <taxon>fabids</taxon>
        <taxon>Malpighiales</taxon>
        <taxon>Euphorbiaceae</taxon>
        <taxon>Crotonoideae</taxon>
        <taxon>Manihoteae</taxon>
        <taxon>Manihot</taxon>
    </lineage>
</organism>
<dbReference type="OrthoDB" id="446244at2759"/>
<evidence type="ECO:0000313" key="4">
    <source>
        <dbReference type="EMBL" id="OAY57662.1"/>
    </source>
</evidence>
<reference evidence="5" key="1">
    <citation type="journal article" date="2016" name="Nat. Biotechnol.">
        <title>Sequencing wild and cultivated cassava and related species reveals extensive interspecific hybridization and genetic diversity.</title>
        <authorList>
            <person name="Bredeson J.V."/>
            <person name="Lyons J.B."/>
            <person name="Prochnik S.E."/>
            <person name="Wu G.A."/>
            <person name="Ha C.M."/>
            <person name="Edsinger-Gonzales E."/>
            <person name="Grimwood J."/>
            <person name="Schmutz J."/>
            <person name="Rabbi I.Y."/>
            <person name="Egesi C."/>
            <person name="Nauluvula P."/>
            <person name="Lebot V."/>
            <person name="Ndunguru J."/>
            <person name="Mkamilo G."/>
            <person name="Bart R.S."/>
            <person name="Setter T.L."/>
            <person name="Gleadow R.M."/>
            <person name="Kulakow P."/>
            <person name="Ferguson M.E."/>
            <person name="Rounsley S."/>
            <person name="Rokhsar D.S."/>
        </authorList>
    </citation>
    <scope>NUCLEOTIDE SEQUENCE [LARGE SCALE GENOMIC DNA]</scope>
    <source>
        <strain evidence="5">cv. AM560-2</strain>
    </source>
</reference>
<accession>A0A2C9WCX9</accession>
<dbReference type="Gramene" id="Manes.02G114100.3.v8.1">
    <property type="protein sequence ID" value="Manes.02G114100.3.v8.1.CDS"/>
    <property type="gene ID" value="Manes.02G114100.v8.1"/>
</dbReference>
<dbReference type="PANTHER" id="PTHR40836:SF4">
    <property type="entry name" value="RB1-INDUCIBLE COILED-COIL PROTEIN"/>
    <property type="match status" value="1"/>
</dbReference>
<proteinExistence type="predicted"/>
<feature type="domain" description="DUF4378" evidence="3">
    <location>
        <begin position="710"/>
        <end position="878"/>
    </location>
</feature>
<name>A0A2C9WCX9_MANES</name>
<evidence type="ECO:0000256" key="2">
    <source>
        <dbReference type="SAM" id="MobiDB-lite"/>
    </source>
</evidence>
<dbReference type="AlphaFoldDB" id="A0A2C9WCX9"/>
<dbReference type="Pfam" id="PF14309">
    <property type="entry name" value="DUF4378"/>
    <property type="match status" value="1"/>
</dbReference>
<dbReference type="PANTHER" id="PTHR40836">
    <property type="entry name" value="RB1-INDUCIBLE COILED-COIL PROTEIN"/>
    <property type="match status" value="1"/>
</dbReference>
<feature type="region of interest" description="Disordered" evidence="2">
    <location>
        <begin position="118"/>
        <end position="146"/>
    </location>
</feature>
<sequence length="885" mass="100668">MGGLFHFFDFKGSMARKVLARKKHVEGLEAPRNSLEMQVETSHSCCAAGDMLVEEDWSEKSCYPIEASMKRLINEEISKQPNTRQNAPSIVARLMGIDVLPVDTEYVVQPVDKKNGGIVTKHLRREKNERSSVDHFSSNSNSSRHMEIDSLHHSEERYVDSWSNGQKLGKPRPREHPQEEELQKFKKEFEAWQAARFKECSKFVEPGSDPGQLLARENINKYKMLVDANSVMSTSEKPVEGPVLKARSLETANLHQLEIFPAEQKESFSSRNKSVHRNYKNSIHYDQKMDASSAPTRIVVLKPGPDRIWDHEECWTSSSGTLDDRGSIEEFLEEVKERLKCELQGKTVKRGSVVRGSGVETPFNEKPSNTKQIARHLAKHVKDNVMQDLGINLLRSESTRSYRNEIQFNGPNSPEFINRDTRRFLSEKLRNVLKRGTHSFDVPLVVNGSSGSTLLDDEKIRLQEVRYTSQAGILPSHWEIVKDDQEMQARAFRHADDDGVLHTQSSPRNLIRSLSAPVSGTSFGKLLLEDRHILTGAHIRRKHESIDNVTTELKKQNKERFNIKEKVSNFRYSFALKGRLFGKKLQPVVESHDSEQDVVKDIMSGPTVVRNFGKRQIMENSTEVPPSPASVCSSAQEESWIPVDYLSPVSTPDVTPGEESTAPQVLEISSNLNELQRQLSQLKSNEAEDSTIEQEPSECTMVDLDDNVAAYLRDLLVASGLYEGSCDKFFSRWDPLAKPISNSVFEKVEETCKKLAKDNNQNGNREDNEKMVDHKMLYDLINEVLSTVLRPSEAMSRFTNKTISSSMLRPLRGRKLLDSVWKTIRVYLYPPDDKSYHSLDSLMTRNLQSTPWLSLMKDEVNSLGGEMEWMILGDLIKEIVNDIHL</sequence>
<dbReference type="STRING" id="3983.A0A2C9WCX9"/>
<dbReference type="Proteomes" id="UP000091857">
    <property type="component" value="Chromosome 2"/>
</dbReference>
<feature type="compositionally biased region" description="Basic and acidic residues" evidence="2">
    <location>
        <begin position="172"/>
        <end position="181"/>
    </location>
</feature>
<gene>
    <name evidence="4" type="ORF">MANES_02G114100v8</name>
</gene>
<evidence type="ECO:0000259" key="3">
    <source>
        <dbReference type="Pfam" id="PF14309"/>
    </source>
</evidence>
<dbReference type="EMBL" id="CM004388">
    <property type="protein sequence ID" value="OAY57662.1"/>
    <property type="molecule type" value="Genomic_DNA"/>
</dbReference>